<name>A0A7W7VDH6_9PSEU</name>
<dbReference type="Proteomes" id="UP000520767">
    <property type="component" value="Unassembled WGS sequence"/>
</dbReference>
<sequence>MTVLLGGLRSLGANVGGTGTVSSPTGRPTR</sequence>
<dbReference type="AlphaFoldDB" id="A0A7W7VDH6"/>
<dbReference type="EMBL" id="JACHJQ010000002">
    <property type="protein sequence ID" value="MBB4906223.1"/>
    <property type="molecule type" value="Genomic_DNA"/>
</dbReference>
<organism evidence="2 3">
    <name type="scientific">Actinophytocola algeriensis</name>
    <dbReference type="NCBI Taxonomy" id="1768010"/>
    <lineage>
        <taxon>Bacteria</taxon>
        <taxon>Bacillati</taxon>
        <taxon>Actinomycetota</taxon>
        <taxon>Actinomycetes</taxon>
        <taxon>Pseudonocardiales</taxon>
        <taxon>Pseudonocardiaceae</taxon>
    </lineage>
</organism>
<comment type="caution">
    <text evidence="2">The sequence shown here is derived from an EMBL/GenBank/DDBJ whole genome shotgun (WGS) entry which is preliminary data.</text>
</comment>
<evidence type="ECO:0000256" key="1">
    <source>
        <dbReference type="SAM" id="MobiDB-lite"/>
    </source>
</evidence>
<reference evidence="2 3" key="1">
    <citation type="submission" date="2020-08" db="EMBL/GenBank/DDBJ databases">
        <title>Genomic Encyclopedia of Type Strains, Phase III (KMG-III): the genomes of soil and plant-associated and newly described type strains.</title>
        <authorList>
            <person name="Whitman W."/>
        </authorList>
    </citation>
    <scope>NUCLEOTIDE SEQUENCE [LARGE SCALE GENOMIC DNA]</scope>
    <source>
        <strain evidence="2 3">CECT 8960</strain>
    </source>
</reference>
<proteinExistence type="predicted"/>
<protein>
    <submittedName>
        <fullName evidence="2">Catalase (Peroxidase I)</fullName>
    </submittedName>
</protein>
<feature type="region of interest" description="Disordered" evidence="1">
    <location>
        <begin position="9"/>
        <end position="30"/>
    </location>
</feature>
<accession>A0A7W7VDH6</accession>
<keyword evidence="3" id="KW-1185">Reference proteome</keyword>
<evidence type="ECO:0000313" key="2">
    <source>
        <dbReference type="EMBL" id="MBB4906223.1"/>
    </source>
</evidence>
<feature type="compositionally biased region" description="Low complexity" evidence="1">
    <location>
        <begin position="20"/>
        <end position="30"/>
    </location>
</feature>
<keyword evidence="2" id="KW-0575">Peroxidase</keyword>
<dbReference type="GO" id="GO:0004601">
    <property type="term" value="F:peroxidase activity"/>
    <property type="evidence" value="ECO:0007669"/>
    <property type="project" value="UniProtKB-KW"/>
</dbReference>
<evidence type="ECO:0000313" key="3">
    <source>
        <dbReference type="Proteomes" id="UP000520767"/>
    </source>
</evidence>
<gene>
    <name evidence="2" type="ORF">FHR82_002440</name>
</gene>
<keyword evidence="2" id="KW-0560">Oxidoreductase</keyword>